<accession>A0A4U8YV37</accession>
<organism evidence="1 2">
    <name type="scientific">Methylocella tundrae</name>
    <dbReference type="NCBI Taxonomy" id="227605"/>
    <lineage>
        <taxon>Bacteria</taxon>
        <taxon>Pseudomonadati</taxon>
        <taxon>Pseudomonadota</taxon>
        <taxon>Alphaproteobacteria</taxon>
        <taxon>Hyphomicrobiales</taxon>
        <taxon>Beijerinckiaceae</taxon>
        <taxon>Methylocella</taxon>
    </lineage>
</organism>
<dbReference type="AlphaFoldDB" id="A0A4U8YV37"/>
<evidence type="ECO:0000313" key="2">
    <source>
        <dbReference type="Proteomes" id="UP000294360"/>
    </source>
</evidence>
<name>A0A4U8YV37_METTU</name>
<reference evidence="1 2" key="1">
    <citation type="submission" date="2019-03" db="EMBL/GenBank/DDBJ databases">
        <authorList>
            <person name="Kox A.R. M."/>
        </authorList>
    </citation>
    <scope>NUCLEOTIDE SEQUENCE [LARGE SCALE GENOMIC DNA]</scope>
    <source>
        <strain evidence="1">MTUNDRAET4 annotated genome</strain>
    </source>
</reference>
<proteinExistence type="predicted"/>
<dbReference type="Proteomes" id="UP000294360">
    <property type="component" value="Chromosome"/>
</dbReference>
<gene>
    <name evidence="1" type="ORF">MTUNDRAET4_0278</name>
</gene>
<evidence type="ECO:0000313" key="1">
    <source>
        <dbReference type="EMBL" id="VFU07171.1"/>
    </source>
</evidence>
<dbReference type="EMBL" id="LR536450">
    <property type="protein sequence ID" value="VFU07171.1"/>
    <property type="molecule type" value="Genomic_DNA"/>
</dbReference>
<protein>
    <submittedName>
        <fullName evidence="1">Uncharacterized protein</fullName>
    </submittedName>
</protein>
<dbReference type="KEGG" id="mtun:MTUNDRAET4_0278"/>
<sequence length="83" mass="9078">MPRRNKRACSQMSGSRLGSRPIVSAGFRKGLAKPCRGLRTPAPALRDLAGALTFSAPARLVVKEARGRSPFKYKDPDVERRIA</sequence>